<dbReference type="Proteomes" id="UP000437131">
    <property type="component" value="Unassembled WGS sequence"/>
</dbReference>
<dbReference type="SUPFAM" id="SSF53807">
    <property type="entry name" value="Helical backbone' metal receptor"/>
    <property type="match status" value="1"/>
</dbReference>
<dbReference type="EMBL" id="WMIA01000006">
    <property type="protein sequence ID" value="MTF38691.1"/>
    <property type="molecule type" value="Genomic_DNA"/>
</dbReference>
<dbReference type="PANTHER" id="PTHR30535">
    <property type="entry name" value="VITAMIN B12-BINDING PROTEIN"/>
    <property type="match status" value="1"/>
</dbReference>
<evidence type="ECO:0000256" key="3">
    <source>
        <dbReference type="SAM" id="SignalP"/>
    </source>
</evidence>
<organism evidence="5 6">
    <name type="scientific">Cyanobacterium aponinum 0216</name>
    <dbReference type="NCBI Taxonomy" id="2676140"/>
    <lineage>
        <taxon>Bacteria</taxon>
        <taxon>Bacillati</taxon>
        <taxon>Cyanobacteriota</taxon>
        <taxon>Cyanophyceae</taxon>
        <taxon>Oscillatoriophycideae</taxon>
        <taxon>Chroococcales</taxon>
        <taxon>Geminocystaceae</taxon>
        <taxon>Cyanobacterium</taxon>
    </lineage>
</organism>
<feature type="chain" id="PRO_5033038329" evidence="3">
    <location>
        <begin position="28"/>
        <end position="303"/>
    </location>
</feature>
<dbReference type="InterPro" id="IPR002491">
    <property type="entry name" value="ABC_transptr_periplasmic_BD"/>
</dbReference>
<gene>
    <name evidence="5" type="ORF">GGC33_07100</name>
</gene>
<evidence type="ECO:0000313" key="5">
    <source>
        <dbReference type="EMBL" id="MTF38691.1"/>
    </source>
</evidence>
<dbReference type="Pfam" id="PF01497">
    <property type="entry name" value="Peripla_BP_2"/>
    <property type="match status" value="1"/>
</dbReference>
<evidence type="ECO:0000259" key="4">
    <source>
        <dbReference type="PROSITE" id="PS50983"/>
    </source>
</evidence>
<dbReference type="PANTHER" id="PTHR30535:SF34">
    <property type="entry name" value="MOLYBDATE-BINDING PROTEIN MOLA"/>
    <property type="match status" value="1"/>
</dbReference>
<dbReference type="AlphaFoldDB" id="A0A844GUG5"/>
<feature type="domain" description="Fe/B12 periplasmic-binding" evidence="4">
    <location>
        <begin position="53"/>
        <end position="303"/>
    </location>
</feature>
<feature type="signal peptide" evidence="3">
    <location>
        <begin position="1"/>
        <end position="27"/>
    </location>
</feature>
<dbReference type="RefSeq" id="WP_155083570.1">
    <property type="nucleotide sequence ID" value="NZ_WMIA01000006.1"/>
</dbReference>
<evidence type="ECO:0000256" key="1">
    <source>
        <dbReference type="ARBA" id="ARBA00008814"/>
    </source>
</evidence>
<dbReference type="NCBIfam" id="NF038402">
    <property type="entry name" value="TroA_like"/>
    <property type="match status" value="1"/>
</dbReference>
<proteinExistence type="inferred from homology"/>
<name>A0A844GUG5_9CHRO</name>
<protein>
    <submittedName>
        <fullName evidence="5">ABC transporter substrate-binding protein</fullName>
    </submittedName>
</protein>
<evidence type="ECO:0000256" key="2">
    <source>
        <dbReference type="ARBA" id="ARBA00022729"/>
    </source>
</evidence>
<comment type="caution">
    <text evidence="5">The sequence shown here is derived from an EMBL/GenBank/DDBJ whole genome shotgun (WGS) entry which is preliminary data.</text>
</comment>
<dbReference type="Gene3D" id="3.40.50.1980">
    <property type="entry name" value="Nitrogenase molybdenum iron protein domain"/>
    <property type="match status" value="2"/>
</dbReference>
<accession>A0A844GUG5</accession>
<keyword evidence="2 3" id="KW-0732">Signal</keyword>
<reference evidence="5 6" key="1">
    <citation type="submission" date="2019-11" db="EMBL/GenBank/DDBJ databases">
        <title>Isolation of a new High Light Tolerant Cyanobacteria.</title>
        <authorList>
            <person name="Dobson Z."/>
            <person name="Vaughn N."/>
            <person name="Vaughn M."/>
            <person name="Fromme P."/>
            <person name="Mazor Y."/>
        </authorList>
    </citation>
    <scope>NUCLEOTIDE SEQUENCE [LARGE SCALE GENOMIC DNA]</scope>
    <source>
        <strain evidence="5 6">0216</strain>
    </source>
</reference>
<evidence type="ECO:0000313" key="6">
    <source>
        <dbReference type="Proteomes" id="UP000437131"/>
    </source>
</evidence>
<dbReference type="InterPro" id="IPR054828">
    <property type="entry name" value="Vit_B12_bind_prot"/>
</dbReference>
<sequence>MKSSIASQLILKLSLVFLFGLSINGCTNPTNTTTNNNSQEIISKQEPISQAERVVALTSLSADIIHQLDASKLVGVAGSSLIKQDPRFQDITTVSEGRSQPDLEKIMELKPDLVVGADGFSDQTLAKLEELGVNTVSTKVDSWLALQDTIKILAGAINADPQPLLDSYQSLLPAKLESNISTLVLVSRQPILAPNKNSWTGDLLTQFKVNNVVADLQGSGQFSGYVTLSPEKILETNPEVIIIVDPAREGILEQLKQEDFWSELNAVKRDRIYTFDYYGLVNPGSMAKVKDTLTQLAQLTQND</sequence>
<comment type="similarity">
    <text evidence="1">Belongs to the bacterial solute-binding protein 8 family.</text>
</comment>
<dbReference type="InterPro" id="IPR050902">
    <property type="entry name" value="ABC_Transporter_SBP"/>
</dbReference>
<dbReference type="PROSITE" id="PS50983">
    <property type="entry name" value="FE_B12_PBP"/>
    <property type="match status" value="1"/>
</dbReference>